<dbReference type="EMBL" id="CP011309">
    <property type="protein sequence ID" value="AKF27895.1"/>
    <property type="molecule type" value="Genomic_DNA"/>
</dbReference>
<feature type="transmembrane region" description="Helical" evidence="2">
    <location>
        <begin position="165"/>
        <end position="186"/>
    </location>
</feature>
<keyword evidence="2" id="KW-0812">Transmembrane</keyword>
<keyword evidence="4" id="KW-1185">Reference proteome</keyword>
<reference evidence="3 4" key="1">
    <citation type="submission" date="2015-04" db="EMBL/GenBank/DDBJ databases">
        <title>Complete Genome Sequence of Brevibacterium flavum ATCC 15168.</title>
        <authorList>
            <person name="Ahn J."/>
            <person name="Park G."/>
            <person name="Jeon W."/>
            <person name="Jang Y."/>
            <person name="Jang M."/>
            <person name="Lee H."/>
            <person name="Lee H."/>
        </authorList>
    </citation>
    <scope>NUCLEOTIDE SEQUENCE [LARGE SCALE GENOMIC DNA]</scope>
    <source>
        <strain evidence="3 4">ATCC 15168</strain>
    </source>
</reference>
<feature type="region of interest" description="Disordered" evidence="1">
    <location>
        <begin position="196"/>
        <end position="217"/>
    </location>
</feature>
<feature type="region of interest" description="Disordered" evidence="1">
    <location>
        <begin position="1"/>
        <end position="28"/>
    </location>
</feature>
<dbReference type="HOGENOM" id="CLU_107078_0_0_11"/>
<feature type="transmembrane region" description="Helical" evidence="2">
    <location>
        <begin position="89"/>
        <end position="109"/>
    </location>
</feature>
<evidence type="ECO:0000256" key="2">
    <source>
        <dbReference type="SAM" id="Phobius"/>
    </source>
</evidence>
<evidence type="ECO:0000313" key="4">
    <source>
        <dbReference type="Proteomes" id="UP000034037"/>
    </source>
</evidence>
<evidence type="ECO:0000313" key="3">
    <source>
        <dbReference type="EMBL" id="AKF27895.1"/>
    </source>
</evidence>
<dbReference type="PATRIC" id="fig|92706.3.peg.2140"/>
<feature type="transmembrane region" description="Helical" evidence="2">
    <location>
        <begin position="121"/>
        <end position="145"/>
    </location>
</feature>
<dbReference type="Proteomes" id="UP000034037">
    <property type="component" value="Chromosome"/>
</dbReference>
<keyword evidence="2" id="KW-1133">Transmembrane helix</keyword>
<protein>
    <submittedName>
        <fullName evidence="3">Membrane protein</fullName>
    </submittedName>
</protein>
<accession>A0A0F6WQY0</accession>
<evidence type="ECO:0000256" key="1">
    <source>
        <dbReference type="SAM" id="MobiDB-lite"/>
    </source>
</evidence>
<name>A0A0F6WQY0_9CORY</name>
<dbReference type="RefSeq" id="WP_003861988.1">
    <property type="nucleotide sequence ID" value="NZ_CP011309.1"/>
</dbReference>
<sequence length="217" mass="22540">MTYPGITSDHNPYDGYTGDDGAGNKRNLPNRKKINKSVGVYAGVFALTLALYAIGGAAWGLLRPTYTAYVEDAETASIAVETNTSFAGYAWFAIATGVLAAAIALFVFLRTPQHRGPVMLLWLGIVSIAGSVAFLVFGNVASTMLHGSPSDYASAIGASFQVAPTITPGVAFGVAPFLSVCMYWCAAFVTPEEEIDQDDAGQGTSKASGSEMTGASG</sequence>
<dbReference type="AlphaFoldDB" id="A0A0F6WQY0"/>
<feature type="compositionally biased region" description="Polar residues" evidence="1">
    <location>
        <begin position="202"/>
        <end position="217"/>
    </location>
</feature>
<feature type="transmembrane region" description="Helical" evidence="2">
    <location>
        <begin position="38"/>
        <end position="62"/>
    </location>
</feature>
<dbReference type="GeneID" id="1020055"/>
<organism evidence="3 4">
    <name type="scientific">[Brevibacterium] flavum</name>
    <dbReference type="NCBI Taxonomy" id="92706"/>
    <lineage>
        <taxon>Bacteria</taxon>
        <taxon>Bacillati</taxon>
        <taxon>Actinomycetota</taxon>
        <taxon>Actinomycetes</taxon>
        <taxon>Mycobacteriales</taxon>
        <taxon>Corynebacteriaceae</taxon>
        <taxon>Corynebacterium</taxon>
    </lineage>
</organism>
<keyword evidence="2" id="KW-0472">Membrane</keyword>
<proteinExistence type="predicted"/>
<gene>
    <name evidence="3" type="ORF">YH66_10200</name>
</gene>